<feature type="compositionally biased region" description="Low complexity" evidence="2">
    <location>
        <begin position="200"/>
        <end position="215"/>
    </location>
</feature>
<dbReference type="InterPro" id="IPR000089">
    <property type="entry name" value="Biotin_lipoyl"/>
</dbReference>
<dbReference type="InterPro" id="IPR050856">
    <property type="entry name" value="Biotin_carboxylase_complex"/>
</dbReference>
<organism evidence="4 5">
    <name type="scientific">Eumeta variegata</name>
    <name type="common">Bagworm moth</name>
    <name type="synonym">Eumeta japonica</name>
    <dbReference type="NCBI Taxonomy" id="151549"/>
    <lineage>
        <taxon>Eukaryota</taxon>
        <taxon>Metazoa</taxon>
        <taxon>Ecdysozoa</taxon>
        <taxon>Arthropoda</taxon>
        <taxon>Hexapoda</taxon>
        <taxon>Insecta</taxon>
        <taxon>Pterygota</taxon>
        <taxon>Neoptera</taxon>
        <taxon>Endopterygota</taxon>
        <taxon>Lepidoptera</taxon>
        <taxon>Glossata</taxon>
        <taxon>Ditrysia</taxon>
        <taxon>Tineoidea</taxon>
        <taxon>Psychidae</taxon>
        <taxon>Oiketicinae</taxon>
        <taxon>Eumeta</taxon>
    </lineage>
</organism>
<evidence type="ECO:0000313" key="5">
    <source>
        <dbReference type="Proteomes" id="UP000299102"/>
    </source>
</evidence>
<evidence type="ECO:0000256" key="2">
    <source>
        <dbReference type="SAM" id="MobiDB-lite"/>
    </source>
</evidence>
<dbReference type="PANTHER" id="PTHR18866">
    <property type="entry name" value="CARBOXYLASE:PYRUVATE/ACETYL-COA/PROPIONYL-COA CARBOXYLASE"/>
    <property type="match status" value="1"/>
</dbReference>
<evidence type="ECO:0000259" key="3">
    <source>
        <dbReference type="PROSITE" id="PS50968"/>
    </source>
</evidence>
<gene>
    <name evidence="4" type="primary">MCCC1</name>
    <name evidence="4" type="ORF">EVAR_41939_1</name>
</gene>
<dbReference type="Proteomes" id="UP000299102">
    <property type="component" value="Unassembled WGS sequence"/>
</dbReference>
<comment type="caution">
    <text evidence="4">The sequence shown here is derived from an EMBL/GenBank/DDBJ whole genome shotgun (WGS) entry which is preliminary data.</text>
</comment>
<dbReference type="OrthoDB" id="196847at2759"/>
<dbReference type="GO" id="GO:0005739">
    <property type="term" value="C:mitochondrion"/>
    <property type="evidence" value="ECO:0007669"/>
    <property type="project" value="TreeGrafter"/>
</dbReference>
<proteinExistence type="predicted"/>
<dbReference type="PROSITE" id="PS00188">
    <property type="entry name" value="BIOTIN"/>
    <property type="match status" value="1"/>
</dbReference>
<evidence type="ECO:0000313" key="4">
    <source>
        <dbReference type="EMBL" id="GBP63351.1"/>
    </source>
</evidence>
<feature type="region of interest" description="Disordered" evidence="2">
    <location>
        <begin position="197"/>
        <end position="218"/>
    </location>
</feature>
<dbReference type="AlphaFoldDB" id="A0A4C1XHC3"/>
<dbReference type="CDD" id="cd06850">
    <property type="entry name" value="biotinyl_domain"/>
    <property type="match status" value="1"/>
</dbReference>
<protein>
    <submittedName>
        <fullName evidence="4">Methylcrotonoyl-CoA carboxylase subunit alpha, mitochondrial</fullName>
    </submittedName>
</protein>
<feature type="domain" description="Lipoyl-binding" evidence="3">
    <location>
        <begin position="201"/>
        <end position="280"/>
    </location>
</feature>
<dbReference type="PROSITE" id="PS50968">
    <property type="entry name" value="BIOTINYL_LIPOYL"/>
    <property type="match status" value="1"/>
</dbReference>
<dbReference type="InterPro" id="IPR011053">
    <property type="entry name" value="Single_hybrid_motif"/>
</dbReference>
<dbReference type="GO" id="GO:0004485">
    <property type="term" value="F:methylcrotonoyl-CoA carboxylase activity"/>
    <property type="evidence" value="ECO:0007669"/>
    <property type="project" value="TreeGrafter"/>
</dbReference>
<sequence>MPRLSLPIPSPTLQPAVDRETQTRGVVGLETNVNFLLRLSGAPAFVEGDVHTAFIPQHEATLFPAPDPVLTEQRALQSALAYLLSQRTKGIDDSWKGITVKSTAWRPNYNLKKNISLMHGEKEIKVEVEYKNSKNDYRVRVEGAGWMDVYATFDSTNNSLTTSLGGRRSSVNVMFFKDQVHLCDEYGQSAFDIPKPKYQSAGDAGSAESGNSASSPTPGVLERILVKEGDKVVKGQPLFVVIAMKMEYVVRSPRDGVVAAIGNARVGEAVGKGAQIVILQEEK</sequence>
<keyword evidence="5" id="KW-1185">Reference proteome</keyword>
<dbReference type="InterPro" id="IPR001882">
    <property type="entry name" value="Biotin_BS"/>
</dbReference>
<keyword evidence="1" id="KW-0092">Biotin</keyword>
<dbReference type="STRING" id="151549.A0A4C1XHC3"/>
<dbReference type="Gene3D" id="2.40.50.100">
    <property type="match status" value="1"/>
</dbReference>
<accession>A0A4C1XHC3</accession>
<dbReference type="EMBL" id="BGZK01000867">
    <property type="protein sequence ID" value="GBP63351.1"/>
    <property type="molecule type" value="Genomic_DNA"/>
</dbReference>
<dbReference type="Pfam" id="PF00364">
    <property type="entry name" value="Biotin_lipoyl"/>
    <property type="match status" value="1"/>
</dbReference>
<reference evidence="4 5" key="1">
    <citation type="journal article" date="2019" name="Commun. Biol.">
        <title>The bagworm genome reveals a unique fibroin gene that provides high tensile strength.</title>
        <authorList>
            <person name="Kono N."/>
            <person name="Nakamura H."/>
            <person name="Ohtoshi R."/>
            <person name="Tomita M."/>
            <person name="Numata K."/>
            <person name="Arakawa K."/>
        </authorList>
    </citation>
    <scope>NUCLEOTIDE SEQUENCE [LARGE SCALE GENOMIC DNA]</scope>
</reference>
<dbReference type="Gene3D" id="3.30.700.40">
    <property type="match status" value="1"/>
</dbReference>
<name>A0A4C1XHC3_EUMVA</name>
<dbReference type="SUPFAM" id="SSF51230">
    <property type="entry name" value="Single hybrid motif"/>
    <property type="match status" value="1"/>
</dbReference>
<evidence type="ECO:0000256" key="1">
    <source>
        <dbReference type="ARBA" id="ARBA00023267"/>
    </source>
</evidence>
<dbReference type="PANTHER" id="PTHR18866:SF33">
    <property type="entry name" value="METHYLCROTONOYL-COA CARBOXYLASE SUBUNIT ALPHA, MITOCHONDRIAL-RELATED"/>
    <property type="match status" value="1"/>
</dbReference>